<gene>
    <name evidence="1" type="ORF">EKO24_000320</name>
</gene>
<comment type="caution">
    <text evidence="1">The sequence shown here is derived from an EMBL/GenBank/DDBJ whole genome shotgun (WGS) entry which is preliminary data.</text>
</comment>
<dbReference type="Proteomes" id="UP000733744">
    <property type="component" value="Unassembled WGS sequence"/>
</dbReference>
<name>A0ABY3CHE3_9GAMM</name>
<accession>A0ABY3CHE3</accession>
<sequence length="120" mass="13643">MTIKKYCIAGWISKKVLTWLLLLSPVLYVATCSYISENKSAAFELIKVGDTKNTVIDRLGKPSHIEQSGILFSRYATHQCNDPCVERLWFENPLILGIEAWSFEIDKNGKVINNSHWVSP</sequence>
<dbReference type="EMBL" id="RYFG02000005">
    <property type="protein sequence ID" value="TRX03578.1"/>
    <property type="molecule type" value="Genomic_DNA"/>
</dbReference>
<evidence type="ECO:0000313" key="2">
    <source>
        <dbReference type="Proteomes" id="UP000733744"/>
    </source>
</evidence>
<proteinExistence type="predicted"/>
<dbReference type="RefSeq" id="WP_127027699.1">
    <property type="nucleotide sequence ID" value="NZ_RYFG02000005.1"/>
</dbReference>
<keyword evidence="2" id="KW-1185">Reference proteome</keyword>
<reference evidence="1 2" key="1">
    <citation type="journal article" date="2019" name="Antonie Van Leeuwenhoek">
        <title>Description of 'Ca. Methylobacter oryzae' KRF1, a novel species from the environmentally important Methylobacter clade 2.</title>
        <authorList>
            <person name="Khatri K."/>
            <person name="Mohite J.A."/>
            <person name="Pandit P.S."/>
            <person name="Bahulikar R."/>
            <person name="Rahalkar M.C."/>
        </authorList>
    </citation>
    <scope>NUCLEOTIDE SEQUENCE [LARGE SCALE GENOMIC DNA]</scope>
    <source>
        <strain evidence="1 2">KRF1</strain>
    </source>
</reference>
<evidence type="ECO:0000313" key="1">
    <source>
        <dbReference type="EMBL" id="TRX03578.1"/>
    </source>
</evidence>
<protein>
    <recommendedName>
        <fullName evidence="3">Lipoprotein</fullName>
    </recommendedName>
</protein>
<evidence type="ECO:0008006" key="3">
    <source>
        <dbReference type="Google" id="ProtNLM"/>
    </source>
</evidence>
<organism evidence="1 2">
    <name type="scientific">Candidatus Methylobacter oryzae</name>
    <dbReference type="NCBI Taxonomy" id="2497749"/>
    <lineage>
        <taxon>Bacteria</taxon>
        <taxon>Pseudomonadati</taxon>
        <taxon>Pseudomonadota</taxon>
        <taxon>Gammaproteobacteria</taxon>
        <taxon>Methylococcales</taxon>
        <taxon>Methylococcaceae</taxon>
        <taxon>Methylobacter</taxon>
    </lineage>
</organism>